<dbReference type="RefSeq" id="WP_015641877.1">
    <property type="nucleotide sequence ID" value="NC_021219.1"/>
</dbReference>
<dbReference type="GO" id="GO:0048038">
    <property type="term" value="F:quinone binding"/>
    <property type="evidence" value="ECO:0007669"/>
    <property type="project" value="UniProtKB-KW"/>
</dbReference>
<evidence type="ECO:0000256" key="2">
    <source>
        <dbReference type="ARBA" id="ARBA00006214"/>
    </source>
</evidence>
<evidence type="ECO:0000256" key="5">
    <source>
        <dbReference type="ARBA" id="ARBA00022989"/>
    </source>
</evidence>
<dbReference type="STRING" id="1332188.L336_0725"/>
<feature type="transmembrane region" description="Helical" evidence="10">
    <location>
        <begin position="134"/>
        <end position="156"/>
    </location>
</feature>
<dbReference type="GO" id="GO:0016491">
    <property type="term" value="F:oxidoreductase activity"/>
    <property type="evidence" value="ECO:0007669"/>
    <property type="project" value="UniProtKB-KW"/>
</dbReference>
<keyword evidence="3 10" id="KW-0812">Transmembrane</keyword>
<keyword evidence="4" id="KW-0874">Quinone</keyword>
<dbReference type="Gene3D" id="1.20.1440.130">
    <property type="entry name" value="VKOR domain"/>
    <property type="match status" value="1"/>
</dbReference>
<gene>
    <name evidence="12" type="ORF">L336_0725</name>
</gene>
<keyword evidence="8" id="KW-1015">Disulfide bond</keyword>
<feature type="domain" description="Vitamin K epoxide reductase" evidence="11">
    <location>
        <begin position="19"/>
        <end position="160"/>
    </location>
</feature>
<dbReference type="InterPro" id="IPR012932">
    <property type="entry name" value="VKOR"/>
</dbReference>
<feature type="transmembrane region" description="Helical" evidence="10">
    <location>
        <begin position="21"/>
        <end position="42"/>
    </location>
</feature>
<feature type="transmembrane region" description="Helical" evidence="10">
    <location>
        <begin position="108"/>
        <end position="128"/>
    </location>
</feature>
<feature type="transmembrane region" description="Helical" evidence="10">
    <location>
        <begin position="82"/>
        <end position="101"/>
    </location>
</feature>
<comment type="similarity">
    <text evidence="2">Belongs to the VKOR family.</text>
</comment>
<protein>
    <submittedName>
        <fullName evidence="12">Putative membrane protein</fullName>
    </submittedName>
</protein>
<dbReference type="Proteomes" id="UP000013893">
    <property type="component" value="Chromosome"/>
</dbReference>
<evidence type="ECO:0000256" key="3">
    <source>
        <dbReference type="ARBA" id="ARBA00022692"/>
    </source>
</evidence>
<evidence type="ECO:0000256" key="4">
    <source>
        <dbReference type="ARBA" id="ARBA00022719"/>
    </source>
</evidence>
<evidence type="ECO:0000256" key="8">
    <source>
        <dbReference type="ARBA" id="ARBA00023157"/>
    </source>
</evidence>
<organism evidence="12 13">
    <name type="scientific">Candidatus Saccharimonas aalborgensis</name>
    <dbReference type="NCBI Taxonomy" id="1332188"/>
    <lineage>
        <taxon>Bacteria</taxon>
        <taxon>Candidatus Saccharimonadota</taxon>
        <taxon>Candidatus Saccharimonadia</taxon>
        <taxon>Candidatus Saccharimonadales</taxon>
        <taxon>Candidatus Saccharimonadaceae</taxon>
        <taxon>Candidatus Saccharimonas</taxon>
    </lineage>
</organism>
<keyword evidence="13" id="KW-1185">Reference proteome</keyword>
<evidence type="ECO:0000256" key="1">
    <source>
        <dbReference type="ARBA" id="ARBA00004141"/>
    </source>
</evidence>
<reference evidence="12 13" key="1">
    <citation type="journal article" date="2013" name="Nat. Biotechnol.">
        <title>Genome sequences of rare, uncultured bacteria obtained by differential coverage binning of multiple metagenomes.</title>
        <authorList>
            <person name="Albertsen M."/>
            <person name="Hugenholtz P."/>
            <person name="Skarshewski A."/>
            <person name="Nielsen K.L."/>
            <person name="Tyson G.W."/>
            <person name="Nielsen P.H."/>
        </authorList>
    </citation>
    <scope>NUCLEOTIDE SEQUENCE [LARGE SCALE GENOMIC DNA]</scope>
    <source>
        <strain evidence="12">TM71</strain>
    </source>
</reference>
<dbReference type="InterPro" id="IPR038354">
    <property type="entry name" value="VKOR_sf"/>
</dbReference>
<sequence length="209" mass="23233">MFHKIKDYFTHEDKKLRDDRWIFLSMLVGAIGSLIAAFVLSVEAVELAKNSHAVLSCNFNAVLNCGAVGVHPSAHLFGFPNSFLGLIAEPVVITVAVAGLAGVKFPRLFMFVAQICYSLGLIFALWLFATSYFVIGALCPWCLLVTATTLFVWFAITRYNIRENNLYLSPSVSKWAHRWVEKSYDKALLFTLVSLLVGAIVVKYGNALF</sequence>
<dbReference type="AlphaFoldDB" id="R4PXD4"/>
<evidence type="ECO:0000259" key="11">
    <source>
        <dbReference type="SMART" id="SM00756"/>
    </source>
</evidence>
<dbReference type="OrthoDB" id="9783799at2"/>
<dbReference type="HOGENOM" id="CLU_082938_0_0_0"/>
<feature type="transmembrane region" description="Helical" evidence="10">
    <location>
        <begin position="187"/>
        <end position="205"/>
    </location>
</feature>
<proteinExistence type="inferred from homology"/>
<evidence type="ECO:0000256" key="7">
    <source>
        <dbReference type="ARBA" id="ARBA00023136"/>
    </source>
</evidence>
<evidence type="ECO:0000256" key="9">
    <source>
        <dbReference type="ARBA" id="ARBA00023284"/>
    </source>
</evidence>
<keyword evidence="9" id="KW-0676">Redox-active center</keyword>
<dbReference type="KEGG" id="saal:L336_0725"/>
<evidence type="ECO:0000256" key="10">
    <source>
        <dbReference type="SAM" id="Phobius"/>
    </source>
</evidence>
<keyword evidence="7 10" id="KW-0472">Membrane</keyword>
<evidence type="ECO:0000256" key="6">
    <source>
        <dbReference type="ARBA" id="ARBA00023002"/>
    </source>
</evidence>
<dbReference type="EMBL" id="CP005957">
    <property type="protein sequence ID" value="AGL62427.1"/>
    <property type="molecule type" value="Genomic_DNA"/>
</dbReference>
<dbReference type="CDD" id="cd12922">
    <property type="entry name" value="VKOR_5"/>
    <property type="match status" value="1"/>
</dbReference>
<keyword evidence="6" id="KW-0560">Oxidoreductase</keyword>
<accession>R4PXD4</accession>
<dbReference type="SMART" id="SM00756">
    <property type="entry name" value="VKc"/>
    <property type="match status" value="1"/>
</dbReference>
<dbReference type="GO" id="GO:0016020">
    <property type="term" value="C:membrane"/>
    <property type="evidence" value="ECO:0007669"/>
    <property type="project" value="UniProtKB-SubCell"/>
</dbReference>
<dbReference type="Pfam" id="PF07884">
    <property type="entry name" value="VKOR"/>
    <property type="match status" value="1"/>
</dbReference>
<keyword evidence="5 10" id="KW-1133">Transmembrane helix</keyword>
<evidence type="ECO:0000313" key="13">
    <source>
        <dbReference type="Proteomes" id="UP000013893"/>
    </source>
</evidence>
<dbReference type="InterPro" id="IPR041714">
    <property type="entry name" value="VKOR_Actinobacteria"/>
</dbReference>
<name>R4PXD4_9BACT</name>
<evidence type="ECO:0000313" key="12">
    <source>
        <dbReference type="EMBL" id="AGL62427.1"/>
    </source>
</evidence>
<comment type="subcellular location">
    <subcellularLocation>
        <location evidence="1">Membrane</location>
        <topology evidence="1">Multi-pass membrane protein</topology>
    </subcellularLocation>
</comment>